<evidence type="ECO:0000256" key="2">
    <source>
        <dbReference type="ARBA" id="ARBA00023277"/>
    </source>
</evidence>
<proteinExistence type="inferred from homology"/>
<dbReference type="PANTHER" id="PTHR31268:SF32">
    <property type="entry name" value="GALACTINOL--SUCROSE GALACTOSYLTRANSFERASE 2-RELATED"/>
    <property type="match status" value="1"/>
</dbReference>
<gene>
    <name evidence="3" type="ORF">POJ06DRAFT_264236</name>
</gene>
<name>A0AAD7QXS1_9ASCO</name>
<dbReference type="SUPFAM" id="SSF51445">
    <property type="entry name" value="(Trans)glycosidases"/>
    <property type="match status" value="1"/>
</dbReference>
<keyword evidence="4" id="KW-1185">Reference proteome</keyword>
<dbReference type="EMBL" id="JARPMG010000001">
    <property type="protein sequence ID" value="KAJ8103407.1"/>
    <property type="molecule type" value="Genomic_DNA"/>
</dbReference>
<sequence>MVSAPTAETGGICFVPVPGQTVSTLLKEFVVYAIADRPDAQLKVTASNGSTISFALIKLPLVGNGFYSFAATVAVSEEPLTLTYSYATEGSKAPGEEFNTVIELPEDEDLLSVKIPWMKIDDWQGWVWLRPRITWIESRWFALRDLQAIFSAHFILLQPTNQAIDPASIFAVFPCSSTQTIVHFSGARDSEERGVYARVRRTKPGGVAKVYIVGKISTSGNIFDALDGAITLAKKDMGSAETSFVLPPAHDRSTPSPFNQLGFCTWSSIGERIRPTREKIEKLVQSLQSAQISIGSFTIDDGWQDIRSGMNGTQNTHGLFGFDVWDYVGCFFEGDNFHHHGWPAWS</sequence>
<dbReference type="Proteomes" id="UP001217417">
    <property type="component" value="Unassembled WGS sequence"/>
</dbReference>
<reference evidence="3" key="1">
    <citation type="submission" date="2023-03" db="EMBL/GenBank/DDBJ databases">
        <title>Near-Complete genome sequence of Lipomyces tetrasporous NRRL Y-64009, an oleaginous yeast capable of growing on lignocellulosic hydrolysates.</title>
        <authorList>
            <consortium name="Lawrence Berkeley National Laboratory"/>
            <person name="Jagtap S.S."/>
            <person name="Liu J.-J."/>
            <person name="Walukiewicz H.E."/>
            <person name="Pangilinan J."/>
            <person name="Lipzen A."/>
            <person name="Ahrendt S."/>
            <person name="Koriabine M."/>
            <person name="Cobaugh K."/>
            <person name="Salamov A."/>
            <person name="Yoshinaga Y."/>
            <person name="Ng V."/>
            <person name="Daum C."/>
            <person name="Grigoriev I.V."/>
            <person name="Slininger P.J."/>
            <person name="Dien B.S."/>
            <person name="Jin Y.-S."/>
            <person name="Rao C.V."/>
        </authorList>
    </citation>
    <scope>NUCLEOTIDE SEQUENCE</scope>
    <source>
        <strain evidence="3">NRRL Y-64009</strain>
    </source>
</reference>
<accession>A0AAD7QXS1</accession>
<evidence type="ECO:0000256" key="1">
    <source>
        <dbReference type="ARBA" id="ARBA00007240"/>
    </source>
</evidence>
<evidence type="ECO:0000313" key="3">
    <source>
        <dbReference type="EMBL" id="KAJ8103407.1"/>
    </source>
</evidence>
<comment type="caution">
    <text evidence="3">The sequence shown here is derived from an EMBL/GenBank/DDBJ whole genome shotgun (WGS) entry which is preliminary data.</text>
</comment>
<organism evidence="3 4">
    <name type="scientific">Lipomyces tetrasporus</name>
    <dbReference type="NCBI Taxonomy" id="54092"/>
    <lineage>
        <taxon>Eukaryota</taxon>
        <taxon>Fungi</taxon>
        <taxon>Dikarya</taxon>
        <taxon>Ascomycota</taxon>
        <taxon>Saccharomycotina</taxon>
        <taxon>Lipomycetes</taxon>
        <taxon>Lipomycetales</taxon>
        <taxon>Lipomycetaceae</taxon>
        <taxon>Lipomyces</taxon>
    </lineage>
</organism>
<dbReference type="InterPro" id="IPR008811">
    <property type="entry name" value="Glycosyl_hydrolases_36"/>
</dbReference>
<dbReference type="RefSeq" id="XP_056046857.1">
    <property type="nucleotide sequence ID" value="XM_056188988.1"/>
</dbReference>
<keyword evidence="2" id="KW-0119">Carbohydrate metabolism</keyword>
<comment type="similarity">
    <text evidence="1">Belongs to the glycosyl hydrolases 36 family.</text>
</comment>
<dbReference type="PANTHER" id="PTHR31268">
    <property type="match status" value="1"/>
</dbReference>
<evidence type="ECO:0000313" key="4">
    <source>
        <dbReference type="Proteomes" id="UP001217417"/>
    </source>
</evidence>
<dbReference type="AlphaFoldDB" id="A0AAD7QXS1"/>
<dbReference type="GeneID" id="80884154"/>
<dbReference type="InterPro" id="IPR017853">
    <property type="entry name" value="GH"/>
</dbReference>
<dbReference type="Pfam" id="PF05691">
    <property type="entry name" value="Raffinose_syn"/>
    <property type="match status" value="1"/>
</dbReference>
<protein>
    <submittedName>
        <fullName evidence="3">Uncharacterized protein</fullName>
    </submittedName>
</protein>